<dbReference type="AlphaFoldDB" id="A0A1U9QST8"/>
<keyword evidence="3" id="KW-1185">Reference proteome</keyword>
<evidence type="ECO:0000313" key="3">
    <source>
        <dbReference type="Proteomes" id="UP000189677"/>
    </source>
</evidence>
<evidence type="ECO:0000313" key="2">
    <source>
        <dbReference type="EMBL" id="AQU67129.1"/>
    </source>
</evidence>
<sequence>MAESIVPPAVSSPIGSAISPLTPLPLRAVLPWAVFVGTLMLVLLYFVGAEQGATSVFSGAGVHEWVHDGRHLLGFPCH</sequence>
<proteinExistence type="predicted"/>
<name>A0A1U9QST8_STRNV</name>
<keyword evidence="1" id="KW-0472">Membrane</keyword>
<feature type="transmembrane region" description="Helical" evidence="1">
    <location>
        <begin position="29"/>
        <end position="48"/>
    </location>
</feature>
<evidence type="ECO:0000256" key="1">
    <source>
        <dbReference type="SAM" id="Phobius"/>
    </source>
</evidence>
<accession>A0A1U9QST8</accession>
<dbReference type="Pfam" id="PF09489">
    <property type="entry name" value="CbtB"/>
    <property type="match status" value="1"/>
</dbReference>
<gene>
    <name evidence="2" type="ORF">BBN63_13640</name>
</gene>
<protein>
    <submittedName>
        <fullName evidence="2">Cobalt transporter</fullName>
    </submittedName>
</protein>
<dbReference type="KEGG" id="snw:BBN63_13640"/>
<dbReference type="EMBL" id="CP018047">
    <property type="protein sequence ID" value="AQU67129.1"/>
    <property type="molecule type" value="Genomic_DNA"/>
</dbReference>
<dbReference type="Proteomes" id="UP000189677">
    <property type="component" value="Chromosome"/>
</dbReference>
<reference evidence="2 3" key="1">
    <citation type="submission" date="2016-11" db="EMBL/GenBank/DDBJ databases">
        <title>Complete genome sequence of Streptomyces niveus SCSIO 3406.</title>
        <authorList>
            <person name="Zhu Q."/>
            <person name="Cheng W."/>
            <person name="Song Y."/>
            <person name="Li Q."/>
            <person name="Ju J."/>
        </authorList>
    </citation>
    <scope>NUCLEOTIDE SEQUENCE [LARGE SCALE GENOMIC DNA]</scope>
    <source>
        <strain evidence="2 3">SCSIO 3406</strain>
    </source>
</reference>
<dbReference type="InterPro" id="IPR012667">
    <property type="entry name" value="CbtB_put"/>
</dbReference>
<keyword evidence="1" id="KW-1133">Transmembrane helix</keyword>
<keyword evidence="1" id="KW-0812">Transmembrane</keyword>
<organism evidence="2 3">
    <name type="scientific">Streptomyces niveus</name>
    <name type="common">Streptomyces spheroides</name>
    <dbReference type="NCBI Taxonomy" id="193462"/>
    <lineage>
        <taxon>Bacteria</taxon>
        <taxon>Bacillati</taxon>
        <taxon>Actinomycetota</taxon>
        <taxon>Actinomycetes</taxon>
        <taxon>Kitasatosporales</taxon>
        <taxon>Streptomycetaceae</taxon>
        <taxon>Streptomyces</taxon>
    </lineage>
</organism>
<dbReference type="OrthoDB" id="122519at2"/>